<evidence type="ECO:0000313" key="7">
    <source>
        <dbReference type="EMBL" id="OMJ93488.1"/>
    </source>
</evidence>
<dbReference type="PANTHER" id="PTHR12755:SF3">
    <property type="entry name" value="POLYNUCLEOTIDE 5'-HYDROXYL-KINASE NOL9"/>
    <property type="match status" value="1"/>
</dbReference>
<evidence type="ECO:0000313" key="8">
    <source>
        <dbReference type="Proteomes" id="UP000187209"/>
    </source>
</evidence>
<gene>
    <name evidence="7" type="ORF">SteCoe_3460</name>
</gene>
<feature type="domain" description="Clp1 P-loop" evidence="6">
    <location>
        <begin position="16"/>
        <end position="108"/>
    </location>
</feature>
<dbReference type="EMBL" id="MPUH01000041">
    <property type="protein sequence ID" value="OMJ93488.1"/>
    <property type="molecule type" value="Genomic_DNA"/>
</dbReference>
<dbReference type="InterPro" id="IPR032319">
    <property type="entry name" value="CLP1_P"/>
</dbReference>
<dbReference type="AlphaFoldDB" id="A0A1R2CWU7"/>
<accession>A0A1R2CWU7</accession>
<keyword evidence="5" id="KW-0067">ATP-binding</keyword>
<dbReference type="OrthoDB" id="2405412at2759"/>
<evidence type="ECO:0000256" key="1">
    <source>
        <dbReference type="ARBA" id="ARBA00011003"/>
    </source>
</evidence>
<evidence type="ECO:0000256" key="4">
    <source>
        <dbReference type="ARBA" id="ARBA00022777"/>
    </source>
</evidence>
<proteinExistence type="inferred from homology"/>
<dbReference type="InterPro" id="IPR045116">
    <property type="entry name" value="Clp1/Grc3"/>
</dbReference>
<reference evidence="7 8" key="1">
    <citation type="submission" date="2016-11" db="EMBL/GenBank/DDBJ databases">
        <title>The macronuclear genome of Stentor coeruleus: a giant cell with tiny introns.</title>
        <authorList>
            <person name="Slabodnick M."/>
            <person name="Ruby J.G."/>
            <person name="Reiff S.B."/>
            <person name="Swart E.C."/>
            <person name="Gosai S."/>
            <person name="Prabakaran S."/>
            <person name="Witkowska E."/>
            <person name="Larue G.E."/>
            <person name="Fisher S."/>
            <person name="Freeman R.M."/>
            <person name="Gunawardena J."/>
            <person name="Chu W."/>
            <person name="Stover N.A."/>
            <person name="Gregory B.D."/>
            <person name="Nowacki M."/>
            <person name="Derisi J."/>
            <person name="Roy S.W."/>
            <person name="Marshall W.F."/>
            <person name="Sood P."/>
        </authorList>
    </citation>
    <scope>NUCLEOTIDE SEQUENCE [LARGE SCALE GENOMIC DNA]</scope>
    <source>
        <strain evidence="7">WM001</strain>
    </source>
</reference>
<keyword evidence="8" id="KW-1185">Reference proteome</keyword>
<dbReference type="Pfam" id="PF16575">
    <property type="entry name" value="CLP1_P"/>
    <property type="match status" value="1"/>
</dbReference>
<protein>
    <recommendedName>
        <fullName evidence="6">Clp1 P-loop domain-containing protein</fullName>
    </recommendedName>
</protein>
<dbReference type="Proteomes" id="UP000187209">
    <property type="component" value="Unassembled WGS sequence"/>
</dbReference>
<dbReference type="GO" id="GO:0000448">
    <property type="term" value="P:cleavage in ITS2 between 5.8S rRNA and LSU-rRNA of tricistronic rRNA transcript (SSU-rRNA, 5.8S rRNA, LSU-rRNA)"/>
    <property type="evidence" value="ECO:0007669"/>
    <property type="project" value="TreeGrafter"/>
</dbReference>
<comment type="similarity">
    <text evidence="1">Belongs to the Clp1 family. NOL9/GRC3 subfamily.</text>
</comment>
<evidence type="ECO:0000259" key="6">
    <source>
        <dbReference type="Pfam" id="PF16575"/>
    </source>
</evidence>
<evidence type="ECO:0000256" key="3">
    <source>
        <dbReference type="ARBA" id="ARBA00022741"/>
    </source>
</evidence>
<organism evidence="7 8">
    <name type="scientific">Stentor coeruleus</name>
    <dbReference type="NCBI Taxonomy" id="5963"/>
    <lineage>
        <taxon>Eukaryota</taxon>
        <taxon>Sar</taxon>
        <taxon>Alveolata</taxon>
        <taxon>Ciliophora</taxon>
        <taxon>Postciliodesmatophora</taxon>
        <taxon>Heterotrichea</taxon>
        <taxon>Heterotrichida</taxon>
        <taxon>Stentoridae</taxon>
        <taxon>Stentor</taxon>
    </lineage>
</organism>
<keyword evidence="4" id="KW-0418">Kinase</keyword>
<evidence type="ECO:0000256" key="2">
    <source>
        <dbReference type="ARBA" id="ARBA00022679"/>
    </source>
</evidence>
<dbReference type="Gene3D" id="3.40.50.300">
    <property type="entry name" value="P-loop containing nucleotide triphosphate hydrolases"/>
    <property type="match status" value="1"/>
</dbReference>
<dbReference type="GO" id="GO:0005634">
    <property type="term" value="C:nucleus"/>
    <property type="evidence" value="ECO:0007669"/>
    <property type="project" value="TreeGrafter"/>
</dbReference>
<dbReference type="GO" id="GO:0005524">
    <property type="term" value="F:ATP binding"/>
    <property type="evidence" value="ECO:0007669"/>
    <property type="project" value="UniProtKB-KW"/>
</dbReference>
<name>A0A1R2CWU7_9CILI</name>
<evidence type="ECO:0000256" key="5">
    <source>
        <dbReference type="ARBA" id="ARBA00022840"/>
    </source>
</evidence>
<dbReference type="PANTHER" id="PTHR12755">
    <property type="entry name" value="CLEAVAGE/POLYADENYLATION FACTOR IA SUBUNIT CLP1P"/>
    <property type="match status" value="1"/>
</dbReference>
<dbReference type="InterPro" id="IPR027417">
    <property type="entry name" value="P-loop_NTPase"/>
</dbReference>
<comment type="caution">
    <text evidence="7">The sequence shown here is derived from an EMBL/GenBank/DDBJ whole genome shotgun (WGS) entry which is preliminary data.</text>
</comment>
<keyword evidence="3" id="KW-0547">Nucleotide-binding</keyword>
<sequence>MVTLVIGPGDIEITGLILETDLGNPLQGLPGMVSLYNYSQCILQYFIGYTSAKHNTKKYLESIQICFHKYLSDFQGHTLLVHCHNWKSGIGRILISDIISLTYPGIILEYYTKISQALEIISESQSFLSGSYPKPKPELHTIQVLDQKICDFKLLRNKLLCNYFKVSGDLSLGLMNIPPRVCFFQELIVKIDGEIVGEKYGPALIGKIVGVSLNEVGNCLGLGVIRDFNRENGMIYLVTPICDLDKVDCLEVYTGDGSLVLDKNDLWHESLVESFEFEVPNVLQGVVLSEKANKYHPSRNIGK</sequence>
<dbReference type="GO" id="GO:0051731">
    <property type="term" value="F:polynucleotide 5'-hydroxyl-kinase activity"/>
    <property type="evidence" value="ECO:0007669"/>
    <property type="project" value="InterPro"/>
</dbReference>
<keyword evidence="2" id="KW-0808">Transferase</keyword>